<protein>
    <submittedName>
        <fullName evidence="2">Uncharacterized protein</fullName>
    </submittedName>
</protein>
<evidence type="ECO:0000313" key="2">
    <source>
        <dbReference type="EMBL" id="CCG80721.1"/>
    </source>
</evidence>
<keyword evidence="3" id="KW-1185">Reference proteome</keyword>
<dbReference type="Proteomes" id="UP000013776">
    <property type="component" value="Unassembled WGS sequence"/>
</dbReference>
<reference evidence="2 3" key="1">
    <citation type="journal article" date="2013" name="MBio">
        <title>Genome sequencing of the plant pathogen Taphrina deformans, the causal agent of peach leaf curl.</title>
        <authorList>
            <person name="Cisse O.H."/>
            <person name="Almeida J.M.G.C.F."/>
            <person name="Fonseca A."/>
            <person name="Kumar A.A."/>
            <person name="Salojaervi J."/>
            <person name="Overmyer K."/>
            <person name="Hauser P.M."/>
            <person name="Pagni M."/>
        </authorList>
    </citation>
    <scope>NUCLEOTIDE SEQUENCE [LARGE SCALE GENOMIC DNA]</scope>
    <source>
        <strain evidence="3">PYCC 5710 / ATCC 11124 / CBS 356.35 / IMI 108563 / JCM 9778 / NBRC 8474</strain>
    </source>
</reference>
<accession>R4X6W9</accession>
<gene>
    <name evidence="2" type="ORF">TAPDE_000270</name>
</gene>
<name>R4X6W9_TAPDE</name>
<organism evidence="2 3">
    <name type="scientific">Taphrina deformans (strain PYCC 5710 / ATCC 11124 / CBS 356.35 / IMI 108563 / JCM 9778 / NBRC 8474)</name>
    <name type="common">Peach leaf curl fungus</name>
    <name type="synonym">Lalaria deformans</name>
    <dbReference type="NCBI Taxonomy" id="1097556"/>
    <lineage>
        <taxon>Eukaryota</taxon>
        <taxon>Fungi</taxon>
        <taxon>Dikarya</taxon>
        <taxon>Ascomycota</taxon>
        <taxon>Taphrinomycotina</taxon>
        <taxon>Taphrinomycetes</taxon>
        <taxon>Taphrinales</taxon>
        <taxon>Taphrinaceae</taxon>
        <taxon>Taphrina</taxon>
    </lineage>
</organism>
<proteinExistence type="predicted"/>
<evidence type="ECO:0000256" key="1">
    <source>
        <dbReference type="SAM" id="MobiDB-lite"/>
    </source>
</evidence>
<comment type="caution">
    <text evidence="2">The sequence shown here is derived from an EMBL/GenBank/DDBJ whole genome shotgun (WGS) entry which is preliminary data.</text>
</comment>
<dbReference type="EMBL" id="CAHR02000005">
    <property type="protein sequence ID" value="CCG80721.1"/>
    <property type="molecule type" value="Genomic_DNA"/>
</dbReference>
<sequence>MGILDKIRRKSTSLPSPKESVGPVPECYASRISAGVHDTCPSRRTLTHRTLTAGSARIYDGDMLVYDVEESSPHTSGTTTSVSTHGPESRFLFKSVHRPGSQFHARSKIVFFDDLEAEESGGDGLMFTSSDTHLVEPIELKFTDVYTDRSCSLLALRPDLWPTTLDIFLRIHGTGEPPVLVATFRRYRANEDEIPGFSGSPIAHEVTISGNISFALVTMFVIGYMQTFNVYMTKFAAQAATSLPGPGANLAVTSGGLGGMGGF</sequence>
<evidence type="ECO:0000313" key="3">
    <source>
        <dbReference type="Proteomes" id="UP000013776"/>
    </source>
</evidence>
<dbReference type="AlphaFoldDB" id="R4X6W9"/>
<feature type="region of interest" description="Disordered" evidence="1">
    <location>
        <begin position="1"/>
        <end position="23"/>
    </location>
</feature>